<feature type="transmembrane region" description="Helical" evidence="1">
    <location>
        <begin position="70"/>
        <end position="92"/>
    </location>
</feature>
<proteinExistence type="predicted"/>
<dbReference type="Proteomes" id="UP000664617">
    <property type="component" value="Unassembled WGS sequence"/>
</dbReference>
<evidence type="ECO:0000259" key="2">
    <source>
        <dbReference type="Pfam" id="PF02517"/>
    </source>
</evidence>
<protein>
    <submittedName>
        <fullName evidence="3">CPBP family intramembrane metalloprotease</fullName>
    </submittedName>
</protein>
<feature type="domain" description="CAAX prenyl protease 2/Lysostaphin resistance protein A-like" evidence="2">
    <location>
        <begin position="105"/>
        <end position="196"/>
    </location>
</feature>
<evidence type="ECO:0000313" key="4">
    <source>
        <dbReference type="Proteomes" id="UP000664617"/>
    </source>
</evidence>
<feature type="transmembrane region" description="Helical" evidence="1">
    <location>
        <begin position="184"/>
        <end position="202"/>
    </location>
</feature>
<feature type="transmembrane region" description="Helical" evidence="1">
    <location>
        <begin position="160"/>
        <end position="179"/>
    </location>
</feature>
<evidence type="ECO:0000256" key="1">
    <source>
        <dbReference type="SAM" id="Phobius"/>
    </source>
</evidence>
<keyword evidence="3" id="KW-0482">Metalloprotease</keyword>
<sequence length="275" mass="28940">MTFIWQLLAVVAISFLGNLAVGAVEPSPWLTFAVSVLVAVGAVLGYRWVVGRTERRAVDELGRARAGRALGWGALLGLSLFGLVIACIAALGGYHVSGTGSFSGFVWLLGFMTVVAVAEELLFRGILFRHVEQWFGTWVALVGTGLVFGLAHLFNPNATLWGAIAIAIEAGGMLGAAYVATRRLWVPIGLHFGWNVAGSAIFSTEVSGGDTRQGLLEATTSGPTILAGGQFGPEASSFAVIFCLGAALVFLRVAARRGNLVPSRLPRRRTGSLAR</sequence>
<feature type="transmembrane region" description="Helical" evidence="1">
    <location>
        <begin position="104"/>
        <end position="123"/>
    </location>
</feature>
<dbReference type="InterPro" id="IPR003675">
    <property type="entry name" value="Rce1/LyrA-like_dom"/>
</dbReference>
<dbReference type="GO" id="GO:0008237">
    <property type="term" value="F:metallopeptidase activity"/>
    <property type="evidence" value="ECO:0007669"/>
    <property type="project" value="UniProtKB-KW"/>
</dbReference>
<keyword evidence="3" id="KW-0378">Hydrolase</keyword>
<dbReference type="PANTHER" id="PTHR39430">
    <property type="entry name" value="MEMBRANE-ASSOCIATED PROTEASE-RELATED"/>
    <property type="match status" value="1"/>
</dbReference>
<organism evidence="3 4">
    <name type="scientific">Myceligenerans salitolerans</name>
    <dbReference type="NCBI Taxonomy" id="1230528"/>
    <lineage>
        <taxon>Bacteria</taxon>
        <taxon>Bacillati</taxon>
        <taxon>Actinomycetota</taxon>
        <taxon>Actinomycetes</taxon>
        <taxon>Micrococcales</taxon>
        <taxon>Promicromonosporaceae</taxon>
        <taxon>Myceligenerans</taxon>
    </lineage>
</organism>
<keyword evidence="4" id="KW-1185">Reference proteome</keyword>
<dbReference type="EMBL" id="JAFMPK010000047">
    <property type="protein sequence ID" value="MBO0610599.1"/>
    <property type="molecule type" value="Genomic_DNA"/>
</dbReference>
<accession>A0ABS3ICB6</accession>
<name>A0ABS3ICB6_9MICO</name>
<dbReference type="Pfam" id="PF02517">
    <property type="entry name" value="Rce1-like"/>
    <property type="match status" value="1"/>
</dbReference>
<feature type="transmembrane region" description="Helical" evidence="1">
    <location>
        <begin position="135"/>
        <end position="154"/>
    </location>
</feature>
<keyword evidence="3" id="KW-0645">Protease</keyword>
<gene>
    <name evidence="3" type="ORF">J0911_16325</name>
</gene>
<feature type="transmembrane region" description="Helical" evidence="1">
    <location>
        <begin position="32"/>
        <end position="49"/>
    </location>
</feature>
<comment type="caution">
    <text evidence="3">The sequence shown here is derived from an EMBL/GenBank/DDBJ whole genome shotgun (WGS) entry which is preliminary data.</text>
</comment>
<evidence type="ECO:0000313" key="3">
    <source>
        <dbReference type="EMBL" id="MBO0610599.1"/>
    </source>
</evidence>
<dbReference type="RefSeq" id="WP_207276520.1">
    <property type="nucleotide sequence ID" value="NZ_JAFMPK010000047.1"/>
</dbReference>
<keyword evidence="1" id="KW-0472">Membrane</keyword>
<keyword evidence="1" id="KW-0812">Transmembrane</keyword>
<keyword evidence="1" id="KW-1133">Transmembrane helix</keyword>
<dbReference type="PANTHER" id="PTHR39430:SF1">
    <property type="entry name" value="PROTEASE"/>
    <property type="match status" value="1"/>
</dbReference>
<feature type="transmembrane region" description="Helical" evidence="1">
    <location>
        <begin position="235"/>
        <end position="255"/>
    </location>
</feature>
<reference evidence="4" key="1">
    <citation type="submission" date="2023-07" db="EMBL/GenBank/DDBJ databases">
        <title>Myceligenerans salitolerans sp. nov., a halotolerant actinomycete isolated from a salt lake in Xinjiang, China.</title>
        <authorList>
            <person name="Guan T."/>
        </authorList>
    </citation>
    <scope>NUCLEOTIDE SEQUENCE [LARGE SCALE GENOMIC DNA]</scope>
    <source>
        <strain evidence="4">XHU 5031</strain>
    </source>
</reference>